<sequence length="226" mass="24685">MTGSDKTTARLCRDAIIGVLRASMAALRQTVTSNTEIVLHDLTRPEASVIDIINGHVSDRQVGDALLSGPDNDNGFAGLTDKSGGATGSRVFSDYYTKTHAGKRLNSSSTLYYDEHGNAIVAFCINVDMQPFCQLKRDLDQLAGRGSKPEPATRDFSHVVEQTIQQIISSVNPDHGTNKKQRRMRLVAEMNARGIFKMKGGVNFAAKALGVTRYTIYNYLDTINDA</sequence>
<evidence type="ECO:0000259" key="1">
    <source>
        <dbReference type="Pfam" id="PF08348"/>
    </source>
</evidence>
<proteinExistence type="predicted"/>
<dbReference type="RefSeq" id="WP_150436869.1">
    <property type="nucleotide sequence ID" value="NZ_VYKJ01000013.1"/>
</dbReference>
<organism evidence="3 4">
    <name type="scientific">Affinibrenneria salicis</name>
    <dbReference type="NCBI Taxonomy" id="2590031"/>
    <lineage>
        <taxon>Bacteria</taxon>
        <taxon>Pseudomonadati</taxon>
        <taxon>Pseudomonadota</taxon>
        <taxon>Gammaproteobacteria</taxon>
        <taxon>Enterobacterales</taxon>
        <taxon>Pectobacteriaceae</taxon>
        <taxon>Affinibrenneria</taxon>
    </lineage>
</organism>
<feature type="domain" description="Transcriptional regulator DauR-like HTH" evidence="2">
    <location>
        <begin position="164"/>
        <end position="221"/>
    </location>
</feature>
<reference evidence="3 4" key="1">
    <citation type="submission" date="2019-09" db="EMBL/GenBank/DDBJ databases">
        <authorList>
            <person name="Li Y."/>
        </authorList>
    </citation>
    <scope>NUCLEOTIDE SEQUENCE [LARGE SCALE GENOMIC DNA]</scope>
    <source>
        <strain evidence="3 4">L3-3HA</strain>
    </source>
</reference>
<evidence type="ECO:0000259" key="2">
    <source>
        <dbReference type="Pfam" id="PF13309"/>
    </source>
</evidence>
<feature type="domain" description="YheO-like" evidence="1">
    <location>
        <begin position="22"/>
        <end position="135"/>
    </location>
</feature>
<dbReference type="PANTHER" id="PTHR35568">
    <property type="entry name" value="TRANSCRIPTIONAL REGULATOR DAUR"/>
    <property type="match status" value="1"/>
</dbReference>
<dbReference type="Proteomes" id="UP000335415">
    <property type="component" value="Unassembled WGS sequence"/>
</dbReference>
<dbReference type="Pfam" id="PF08348">
    <property type="entry name" value="PAS_6"/>
    <property type="match status" value="1"/>
</dbReference>
<dbReference type="EMBL" id="VYKJ01000013">
    <property type="protein sequence ID" value="KAA8996625.1"/>
    <property type="molecule type" value="Genomic_DNA"/>
</dbReference>
<dbReference type="InterPro" id="IPR039446">
    <property type="entry name" value="DauR-like"/>
</dbReference>
<accession>A0A5J5FTH1</accession>
<dbReference type="OrthoDB" id="9796595at2"/>
<dbReference type="InterPro" id="IPR013559">
    <property type="entry name" value="YheO"/>
</dbReference>
<comment type="caution">
    <text evidence="3">The sequence shown here is derived from an EMBL/GenBank/DDBJ whole genome shotgun (WGS) entry which is preliminary data.</text>
</comment>
<gene>
    <name evidence="3" type="ORF">FJU30_20670</name>
</gene>
<dbReference type="Pfam" id="PF13309">
    <property type="entry name" value="HTH_22"/>
    <property type="match status" value="1"/>
</dbReference>
<evidence type="ECO:0000313" key="3">
    <source>
        <dbReference type="EMBL" id="KAA8996625.1"/>
    </source>
</evidence>
<keyword evidence="4" id="KW-1185">Reference proteome</keyword>
<name>A0A5J5FTH1_9GAMM</name>
<dbReference type="InterPro" id="IPR039445">
    <property type="entry name" value="DauR-like_HTH"/>
</dbReference>
<evidence type="ECO:0008006" key="5">
    <source>
        <dbReference type="Google" id="ProtNLM"/>
    </source>
</evidence>
<protein>
    <recommendedName>
        <fullName evidence="5">Transcriptional regulator</fullName>
    </recommendedName>
</protein>
<dbReference type="AlphaFoldDB" id="A0A5J5FTH1"/>
<dbReference type="PANTHER" id="PTHR35568:SF1">
    <property type="entry name" value="TRANSCRIPTIONAL REGULATOR DAUR"/>
    <property type="match status" value="1"/>
</dbReference>
<evidence type="ECO:0000313" key="4">
    <source>
        <dbReference type="Proteomes" id="UP000335415"/>
    </source>
</evidence>